<organism evidence="2 3">
    <name type="scientific">Zongyangia hominis</name>
    <dbReference type="NCBI Taxonomy" id="2763677"/>
    <lineage>
        <taxon>Bacteria</taxon>
        <taxon>Bacillati</taxon>
        <taxon>Bacillota</taxon>
        <taxon>Clostridia</taxon>
        <taxon>Eubacteriales</taxon>
        <taxon>Oscillospiraceae</taxon>
        <taxon>Zongyangia</taxon>
    </lineage>
</organism>
<feature type="transmembrane region" description="Helical" evidence="1">
    <location>
        <begin position="84"/>
        <end position="104"/>
    </location>
</feature>
<protein>
    <submittedName>
        <fullName evidence="2">Stage V sporulation protein AC</fullName>
    </submittedName>
</protein>
<accession>A0A926EES0</accession>
<reference evidence="2" key="1">
    <citation type="submission" date="2020-08" db="EMBL/GenBank/DDBJ databases">
        <title>Genome public.</title>
        <authorList>
            <person name="Liu C."/>
            <person name="Sun Q."/>
        </authorList>
    </citation>
    <scope>NUCLEOTIDE SEQUENCE</scope>
    <source>
        <strain evidence="2">NSJ-54</strain>
    </source>
</reference>
<evidence type="ECO:0000256" key="1">
    <source>
        <dbReference type="SAM" id="Phobius"/>
    </source>
</evidence>
<keyword evidence="1" id="KW-0472">Membrane</keyword>
<feature type="transmembrane region" description="Helical" evidence="1">
    <location>
        <begin position="57"/>
        <end position="77"/>
    </location>
</feature>
<keyword evidence="1" id="KW-1133">Transmembrane helix</keyword>
<dbReference type="PANTHER" id="PTHR38450">
    <property type="entry name" value="STAGE V SPORULATION PROTEIN AC-RELATED"/>
    <property type="match status" value="1"/>
</dbReference>
<sequence>MSLTPNEYEQLNKKYSPSSKTWKNCAMAFLVGGLICTLGQAIMNISSSLGLSVDESGAAVSISLIFIAALLTGLNVFDNIAKVGGAGALVPITGFSNSIVAPALEFKSEGYVLGLGAKMFVIAGPVLVYGITVSVVYGIILYLFHIV</sequence>
<evidence type="ECO:0000313" key="3">
    <source>
        <dbReference type="Proteomes" id="UP000660861"/>
    </source>
</evidence>
<dbReference type="Proteomes" id="UP000660861">
    <property type="component" value="Unassembled WGS sequence"/>
</dbReference>
<comment type="caution">
    <text evidence="2">The sequence shown here is derived from an EMBL/GenBank/DDBJ whole genome shotgun (WGS) entry which is preliminary data.</text>
</comment>
<evidence type="ECO:0000313" key="2">
    <source>
        <dbReference type="EMBL" id="MBC8570387.1"/>
    </source>
</evidence>
<dbReference type="NCBIfam" id="TIGR02838">
    <property type="entry name" value="spore_V_AC"/>
    <property type="match status" value="1"/>
</dbReference>
<proteinExistence type="predicted"/>
<dbReference type="InterPro" id="IPR014203">
    <property type="entry name" value="Spore_V_AC"/>
</dbReference>
<dbReference type="AlphaFoldDB" id="A0A926EES0"/>
<keyword evidence="3" id="KW-1185">Reference proteome</keyword>
<dbReference type="PANTHER" id="PTHR38450:SF1">
    <property type="entry name" value="STAGE V SPORULATION PROTEIN AC"/>
    <property type="match status" value="1"/>
</dbReference>
<keyword evidence="1" id="KW-0812">Transmembrane</keyword>
<feature type="transmembrane region" description="Helical" evidence="1">
    <location>
        <begin position="119"/>
        <end position="144"/>
    </location>
</feature>
<name>A0A926EES0_9FIRM</name>
<gene>
    <name evidence="2" type="primary">spoVAC</name>
    <name evidence="2" type="ORF">H8709_06035</name>
</gene>
<feature type="transmembrane region" description="Helical" evidence="1">
    <location>
        <begin position="21"/>
        <end position="45"/>
    </location>
</feature>
<dbReference type="InterPro" id="IPR005562">
    <property type="entry name" value="SpoVA"/>
</dbReference>
<dbReference type="Pfam" id="PF03862">
    <property type="entry name" value="SpoVAC_SpoVAEB"/>
    <property type="match status" value="1"/>
</dbReference>
<dbReference type="EMBL" id="JACRTC010000003">
    <property type="protein sequence ID" value="MBC8570387.1"/>
    <property type="molecule type" value="Genomic_DNA"/>
</dbReference>
<dbReference type="RefSeq" id="WP_262397483.1">
    <property type="nucleotide sequence ID" value="NZ_JACRTC010000003.1"/>
</dbReference>